<feature type="compositionally biased region" description="Polar residues" evidence="3">
    <location>
        <begin position="974"/>
        <end position="990"/>
    </location>
</feature>
<dbReference type="GO" id="GO:0003700">
    <property type="term" value="F:DNA-binding transcription factor activity"/>
    <property type="evidence" value="ECO:0007669"/>
    <property type="project" value="InterPro"/>
</dbReference>
<evidence type="ECO:0000259" key="4">
    <source>
        <dbReference type="SMART" id="SM00339"/>
    </source>
</evidence>
<feature type="compositionally biased region" description="Polar residues" evidence="3">
    <location>
        <begin position="1493"/>
        <end position="1531"/>
    </location>
</feature>
<feature type="region of interest" description="Disordered" evidence="3">
    <location>
        <begin position="1396"/>
        <end position="1417"/>
    </location>
</feature>
<dbReference type="GO" id="GO:0043565">
    <property type="term" value="F:sequence-specific DNA binding"/>
    <property type="evidence" value="ECO:0007669"/>
    <property type="project" value="InterPro"/>
</dbReference>
<dbReference type="Gene3D" id="2.60.200.20">
    <property type="match status" value="1"/>
</dbReference>
<feature type="region of interest" description="Disordered" evidence="3">
    <location>
        <begin position="1610"/>
        <end position="1808"/>
    </location>
</feature>
<feature type="region of interest" description="Disordered" evidence="3">
    <location>
        <begin position="217"/>
        <end position="236"/>
    </location>
</feature>
<feature type="compositionally biased region" description="Polar residues" evidence="3">
    <location>
        <begin position="1278"/>
        <end position="1296"/>
    </location>
</feature>
<feature type="compositionally biased region" description="Pro residues" evidence="3">
    <location>
        <begin position="1786"/>
        <end position="1801"/>
    </location>
</feature>
<evidence type="ECO:0000256" key="1">
    <source>
        <dbReference type="ARBA" id="ARBA00023125"/>
    </source>
</evidence>
<reference evidence="5" key="1">
    <citation type="journal article" date="2023" name="Mol. Phylogenet. Evol.">
        <title>Genome-scale phylogeny and comparative genomics of the fungal order Sordariales.</title>
        <authorList>
            <person name="Hensen N."/>
            <person name="Bonometti L."/>
            <person name="Westerberg I."/>
            <person name="Brannstrom I.O."/>
            <person name="Guillou S."/>
            <person name="Cros-Aarteil S."/>
            <person name="Calhoun S."/>
            <person name="Haridas S."/>
            <person name="Kuo A."/>
            <person name="Mondo S."/>
            <person name="Pangilinan J."/>
            <person name="Riley R."/>
            <person name="LaButti K."/>
            <person name="Andreopoulos B."/>
            <person name="Lipzen A."/>
            <person name="Chen C."/>
            <person name="Yan M."/>
            <person name="Daum C."/>
            <person name="Ng V."/>
            <person name="Clum A."/>
            <person name="Steindorff A."/>
            <person name="Ohm R.A."/>
            <person name="Martin F."/>
            <person name="Silar P."/>
            <person name="Natvig D.O."/>
            <person name="Lalanne C."/>
            <person name="Gautier V."/>
            <person name="Ament-Velasquez S.L."/>
            <person name="Kruys A."/>
            <person name="Hutchinson M.I."/>
            <person name="Powell A.J."/>
            <person name="Barry K."/>
            <person name="Miller A.N."/>
            <person name="Grigoriev I.V."/>
            <person name="Debuchy R."/>
            <person name="Gladieux P."/>
            <person name="Hiltunen Thoren M."/>
            <person name="Johannesson H."/>
        </authorList>
    </citation>
    <scope>NUCLEOTIDE SEQUENCE</scope>
    <source>
        <strain evidence="5">PSN324</strain>
    </source>
</reference>
<proteinExistence type="predicted"/>
<dbReference type="Proteomes" id="UP001321749">
    <property type="component" value="Unassembled WGS sequence"/>
</dbReference>
<gene>
    <name evidence="5" type="ORF">QBC42DRAFT_350544</name>
</gene>
<feature type="compositionally biased region" description="Low complexity" evidence="3">
    <location>
        <begin position="1261"/>
        <end position="1276"/>
    </location>
</feature>
<feature type="compositionally biased region" description="Basic and acidic residues" evidence="3">
    <location>
        <begin position="764"/>
        <end position="774"/>
    </location>
</feature>
<feature type="compositionally biased region" description="Low complexity" evidence="3">
    <location>
        <begin position="1448"/>
        <end position="1462"/>
    </location>
</feature>
<dbReference type="PRINTS" id="PR00053">
    <property type="entry name" value="FORKHEAD"/>
</dbReference>
<dbReference type="GO" id="GO:0060962">
    <property type="term" value="P:regulation of ribosomal protein gene transcription by RNA polymerase II"/>
    <property type="evidence" value="ECO:0007669"/>
    <property type="project" value="InterPro"/>
</dbReference>
<evidence type="ECO:0000313" key="6">
    <source>
        <dbReference type="Proteomes" id="UP001321749"/>
    </source>
</evidence>
<dbReference type="SMART" id="SM00384">
    <property type="entry name" value="AT_hook"/>
    <property type="match status" value="2"/>
</dbReference>
<evidence type="ECO:0000256" key="2">
    <source>
        <dbReference type="ARBA" id="ARBA00023242"/>
    </source>
</evidence>
<feature type="region of interest" description="Disordered" evidence="3">
    <location>
        <begin position="138"/>
        <end position="169"/>
    </location>
</feature>
<dbReference type="Gene3D" id="1.10.10.10">
    <property type="entry name" value="Winged helix-like DNA-binding domain superfamily/Winged helix DNA-binding domain"/>
    <property type="match status" value="1"/>
</dbReference>
<keyword evidence="1" id="KW-0238">DNA-binding</keyword>
<feature type="compositionally biased region" description="Low complexity" evidence="3">
    <location>
        <begin position="1751"/>
        <end position="1762"/>
    </location>
</feature>
<feature type="compositionally biased region" description="Polar residues" evidence="3">
    <location>
        <begin position="1011"/>
        <end position="1021"/>
    </location>
</feature>
<feature type="region of interest" description="Disordered" evidence="3">
    <location>
        <begin position="421"/>
        <end position="468"/>
    </location>
</feature>
<keyword evidence="2" id="KW-0539">Nucleus</keyword>
<dbReference type="EMBL" id="MU865121">
    <property type="protein sequence ID" value="KAK4457329.1"/>
    <property type="molecule type" value="Genomic_DNA"/>
</dbReference>
<dbReference type="InterPro" id="IPR036390">
    <property type="entry name" value="WH_DNA-bd_sf"/>
</dbReference>
<dbReference type="Pfam" id="PF00498">
    <property type="entry name" value="FHA"/>
    <property type="match status" value="1"/>
</dbReference>
<dbReference type="SUPFAM" id="SSF46785">
    <property type="entry name" value="Winged helix' DNA-binding domain"/>
    <property type="match status" value="1"/>
</dbReference>
<feature type="compositionally biased region" description="Low complexity" evidence="3">
    <location>
        <begin position="1717"/>
        <end position="1744"/>
    </location>
</feature>
<dbReference type="SMART" id="SM00339">
    <property type="entry name" value="FH"/>
    <property type="match status" value="1"/>
</dbReference>
<evidence type="ECO:0000313" key="5">
    <source>
        <dbReference type="EMBL" id="KAK4457329.1"/>
    </source>
</evidence>
<protein>
    <recommendedName>
        <fullName evidence="4">Fork-head domain-containing protein</fullName>
    </recommendedName>
</protein>
<feature type="compositionally biased region" description="Low complexity" evidence="3">
    <location>
        <begin position="1401"/>
        <end position="1412"/>
    </location>
</feature>
<dbReference type="GO" id="GO:0005634">
    <property type="term" value="C:nucleus"/>
    <property type="evidence" value="ECO:0007669"/>
    <property type="project" value="TreeGrafter"/>
</dbReference>
<comment type="caution">
    <text evidence="5">The sequence shown here is derived from an EMBL/GenBank/DDBJ whole genome shotgun (WGS) entry which is preliminary data.</text>
</comment>
<feature type="compositionally biased region" description="Low complexity" evidence="3">
    <location>
        <begin position="226"/>
        <end position="236"/>
    </location>
</feature>
<reference evidence="5" key="2">
    <citation type="submission" date="2023-06" db="EMBL/GenBank/DDBJ databases">
        <authorList>
            <consortium name="Lawrence Berkeley National Laboratory"/>
            <person name="Mondo S.J."/>
            <person name="Hensen N."/>
            <person name="Bonometti L."/>
            <person name="Westerberg I."/>
            <person name="Brannstrom I.O."/>
            <person name="Guillou S."/>
            <person name="Cros-Aarteil S."/>
            <person name="Calhoun S."/>
            <person name="Haridas S."/>
            <person name="Kuo A."/>
            <person name="Pangilinan J."/>
            <person name="Riley R."/>
            <person name="Labutti K."/>
            <person name="Andreopoulos B."/>
            <person name="Lipzen A."/>
            <person name="Chen C."/>
            <person name="Yanf M."/>
            <person name="Daum C."/>
            <person name="Ng V."/>
            <person name="Clum A."/>
            <person name="Steindorff A."/>
            <person name="Ohm R."/>
            <person name="Martin F."/>
            <person name="Silar P."/>
            <person name="Natvig D."/>
            <person name="Lalanne C."/>
            <person name="Gautier V."/>
            <person name="Ament-Velasquez S.L."/>
            <person name="Kruys A."/>
            <person name="Hutchinson M.I."/>
            <person name="Powell A.J."/>
            <person name="Barry K."/>
            <person name="Miller A.N."/>
            <person name="Grigoriev I.V."/>
            <person name="Debuchy R."/>
            <person name="Gladieux P."/>
            <person name="Thoren M.H."/>
            <person name="Johannesson H."/>
        </authorList>
    </citation>
    <scope>NUCLEOTIDE SEQUENCE</scope>
    <source>
        <strain evidence="5">PSN324</strain>
    </source>
</reference>
<feature type="compositionally biased region" description="Polar residues" evidence="3">
    <location>
        <begin position="1306"/>
        <end position="1325"/>
    </location>
</feature>
<dbReference type="InterPro" id="IPR008984">
    <property type="entry name" value="SMAD_FHA_dom_sf"/>
</dbReference>
<feature type="domain" description="Fork-head" evidence="4">
    <location>
        <begin position="824"/>
        <end position="906"/>
    </location>
</feature>
<feature type="region of interest" description="Disordered" evidence="3">
    <location>
        <begin position="586"/>
        <end position="813"/>
    </location>
</feature>
<feature type="compositionally biased region" description="Low complexity" evidence="3">
    <location>
        <begin position="1346"/>
        <end position="1364"/>
    </location>
</feature>
<feature type="compositionally biased region" description="Basic and acidic residues" evidence="3">
    <location>
        <begin position="588"/>
        <end position="618"/>
    </location>
</feature>
<feature type="compositionally biased region" description="Acidic residues" evidence="3">
    <location>
        <begin position="666"/>
        <end position="684"/>
    </location>
</feature>
<feature type="compositionally biased region" description="Basic and acidic residues" evidence="3">
    <location>
        <begin position="794"/>
        <end position="813"/>
    </location>
</feature>
<feature type="compositionally biased region" description="Low complexity" evidence="3">
    <location>
        <begin position="1773"/>
        <end position="1785"/>
    </location>
</feature>
<feature type="compositionally biased region" description="Low complexity" evidence="3">
    <location>
        <begin position="1534"/>
        <end position="1571"/>
    </location>
</feature>
<feature type="compositionally biased region" description="Basic residues" evidence="3">
    <location>
        <begin position="754"/>
        <end position="763"/>
    </location>
</feature>
<evidence type="ECO:0000256" key="3">
    <source>
        <dbReference type="SAM" id="MobiDB-lite"/>
    </source>
</evidence>
<feature type="region of interest" description="Disordered" evidence="3">
    <location>
        <begin position="904"/>
        <end position="1085"/>
    </location>
</feature>
<dbReference type="InterPro" id="IPR017956">
    <property type="entry name" value="AT_hook_DNA-bd_motif"/>
</dbReference>
<feature type="compositionally biased region" description="Acidic residues" evidence="3">
    <location>
        <begin position="632"/>
        <end position="651"/>
    </location>
</feature>
<feature type="compositionally biased region" description="Basic and acidic residues" evidence="3">
    <location>
        <begin position="724"/>
        <end position="740"/>
    </location>
</feature>
<accession>A0AAV9HBJ2</accession>
<keyword evidence="6" id="KW-1185">Reference proteome</keyword>
<feature type="compositionally biased region" description="Low complexity" evidence="3">
    <location>
        <begin position="1022"/>
        <end position="1035"/>
    </location>
</feature>
<dbReference type="InterPro" id="IPR000253">
    <property type="entry name" value="FHA_dom"/>
</dbReference>
<name>A0AAV9HBJ2_9PEZI</name>
<dbReference type="PANTHER" id="PTHR21712:SF29">
    <property type="entry name" value="PRE-RRNA-PROCESSING PROTEIN FHL1"/>
    <property type="match status" value="1"/>
</dbReference>
<dbReference type="SUPFAM" id="SSF49879">
    <property type="entry name" value="SMAD/FHA domain"/>
    <property type="match status" value="1"/>
</dbReference>
<feature type="compositionally biased region" description="Polar residues" evidence="3">
    <location>
        <begin position="1472"/>
        <end position="1483"/>
    </location>
</feature>
<feature type="region of interest" description="Disordered" evidence="3">
    <location>
        <begin position="1432"/>
        <end position="1598"/>
    </location>
</feature>
<dbReference type="InterPro" id="IPR045178">
    <property type="entry name" value="Fhl1/FHA1"/>
</dbReference>
<organism evidence="5 6">
    <name type="scientific">Cladorrhinum samala</name>
    <dbReference type="NCBI Taxonomy" id="585594"/>
    <lineage>
        <taxon>Eukaryota</taxon>
        <taxon>Fungi</taxon>
        <taxon>Dikarya</taxon>
        <taxon>Ascomycota</taxon>
        <taxon>Pezizomycotina</taxon>
        <taxon>Sordariomycetes</taxon>
        <taxon>Sordariomycetidae</taxon>
        <taxon>Sordariales</taxon>
        <taxon>Podosporaceae</taxon>
        <taxon>Cladorrhinum</taxon>
    </lineage>
</organism>
<dbReference type="Pfam" id="PF00250">
    <property type="entry name" value="Forkhead"/>
    <property type="match status" value="1"/>
</dbReference>
<dbReference type="InterPro" id="IPR001766">
    <property type="entry name" value="Fork_head_dom"/>
</dbReference>
<feature type="region of interest" description="Disordered" evidence="3">
    <location>
        <begin position="1261"/>
        <end position="1368"/>
    </location>
</feature>
<dbReference type="PANTHER" id="PTHR21712">
    <property type="entry name" value="PRE-RRNA-PROCESSING PROTEIN FHL1"/>
    <property type="match status" value="1"/>
</dbReference>
<sequence length="1808" mass="192526">MVGMFSVGRKVTKHDCTHLFIAEFIEPEKRVGPVKATCGPITSRTADIRQILDPRHWPADWQKGACPPSNPICDRPPPLQWLHRDSFGGIRPSDFLIFEAPQARGFFWTSSNHNRVNGQLQLDGGACCGKQAMTSSVLDGAGDMHSPAPPAFSPLTAPSPDSGNREPSVHESMMLDSTENFESASSARGAAAAALFAPDSDTPASSFPNALFLQQAANGDNDHDNSNSNSKNNNTTTAQITGAMIPPDLGVGMYDATPIIPPLEQAGMGFTTAQALSLFPQPDPLSVLTATLMKLKHQNVQQPSTIHPSQVSMSAMLDSMPDHDPSADIVPPSNPPPAAADTPLESFARIEFADSVFQMTTYSVIIGRDQRAMKQALRDEKAEQAWERERAMLEAAGYAPPARPASVTNKYSKSYVSVEGGMLGPASDGEGGSDRPAKRRKLSRPASASGNVNEQRRHSTAGLEQAAAEDKNTVANRQYVSHTPGAVPVDISALMPSPNYCPFIGIHSPGPNIAAKTKAISREHMKIEYDQKAGVFKAIPLHKNGFFIEDVHHKDEPVVLKSGTHIQIKDVELTFIINGVPFGQTGIEKTEQPAKNRRYSEGGKEMSFDFEDTRDVDRGSTSPEMVAADQANNDESDSELSELDEIPEPMEVDGVAGPDVMKTIEQDDDDDDDHEDDDHDEDDHDQQQQDIKSGGMGLEMQAGFPSVPPKKRGPGRPPKNGVMSKREERLMKKAALEAAKKNIPPVTPGEPPIKRKVGRPRKHPLPEDTPDRPEKRKYKPRKLKNGEEGEEGSDLEKAIKERRREKPKTPPLELNREDYTEEQLQKPTKNYGILIDEVLNAEPGGLSLKQIYKRIQMRYPFYYFAVDTKGWESSVRHNLIGNDAFRKDGQTHLWHRVPGIDIDAGKKRKAVSPEHSNSLHTFGQHYQGPPGPQGQMFHAEAGTQQGYRPGTAPQRPGYPAVHGQVNLGQHPHQHLSTQPVGPGLQQQTAQRPPYQAAPQGSQGHALAAGYSEQQSGTRQQLPPNAQAAAYSSPYSSKPPPAVAANQPAGVPQSAPRPGTQPHPLPGPYNGLPRVSTASPHQGAPAIVRPGQQSAVTNGAPVTLKPAVSPELAKYIENFKKTAAGLLQGRTSNVEMVLMSVINRGLGLAAQSLLNEEDKLENIVLGVFESTISKNFEESGKLHPDLVKALVEFKTTWSKVLEPKLGDKLQAERLILSATNRALGFCDKSWNPEKYSEPEKVLIPGIADVIRKHQNTLAGLSATHPPAAATIPTPRAPVSTPSRPSYSAPGPSNQNTMARPPPLPNPAATSRQPPAGQPTNQQSAQPVSRAAWTPGHTAPQAPGQNSAQTPMRAAPAAAPQMQQATNQGAVASTRPIAPIAPHPQPRTMTQAASIMNSPTPHALAQSLAAAKSQVPAQGMQPLQNQARVQAPPIQNPQASQPRPGPAQPLPAHQATAHQATAHTGQSRPGPVQGPSQGRPPQSVAQPRAHPIAQQGVQNATQQGTHNAAQQGAHNVAQQGAQQGSHNVAQQGVHNAAQRGAHIAAQQGAQQGSQTAARPVLPQTNPQPTAPAAVSKMPPQTSSQAAPVQPLSRPEAQVSQVPLNAVSAQVQSSLPAQVQPPAPIHQSPAPALSQPSGPATLPPKPMVPEPGLGPISPSVSQSTAPAPNMATPSPKAANASPQTVSRPPSAQNQPQPSTQVPPRTFMQNSNQIAGEKQMQTPTQPSAPSSTASQTAAQLSAPAAVQTKTQEPGQQSVNTSQTTTSLPANLPKPVVTAASPLASMAMSAPTPPTNPAQQSPPAPAPAATVAR</sequence>
<dbReference type="InterPro" id="IPR036388">
    <property type="entry name" value="WH-like_DNA-bd_sf"/>
</dbReference>
<feature type="compositionally biased region" description="Polar residues" evidence="3">
    <location>
        <begin position="1677"/>
        <end position="1710"/>
    </location>
</feature>